<feature type="non-terminal residue" evidence="1">
    <location>
        <position position="498"/>
    </location>
</feature>
<dbReference type="Proteomes" id="UP000678393">
    <property type="component" value="Unassembled WGS sequence"/>
</dbReference>
<dbReference type="OrthoDB" id="6059742at2759"/>
<protein>
    <submittedName>
        <fullName evidence="1">Uncharacterized protein</fullName>
    </submittedName>
</protein>
<comment type="caution">
    <text evidence="1">The sequence shown here is derived from an EMBL/GenBank/DDBJ whole genome shotgun (WGS) entry which is preliminary data.</text>
</comment>
<evidence type="ECO:0000313" key="2">
    <source>
        <dbReference type="Proteomes" id="UP000678393"/>
    </source>
</evidence>
<organism evidence="1 2">
    <name type="scientific">Candidula unifasciata</name>
    <dbReference type="NCBI Taxonomy" id="100452"/>
    <lineage>
        <taxon>Eukaryota</taxon>
        <taxon>Metazoa</taxon>
        <taxon>Spiralia</taxon>
        <taxon>Lophotrochozoa</taxon>
        <taxon>Mollusca</taxon>
        <taxon>Gastropoda</taxon>
        <taxon>Heterobranchia</taxon>
        <taxon>Euthyneura</taxon>
        <taxon>Panpulmonata</taxon>
        <taxon>Eupulmonata</taxon>
        <taxon>Stylommatophora</taxon>
        <taxon>Helicina</taxon>
        <taxon>Helicoidea</taxon>
        <taxon>Geomitridae</taxon>
        <taxon>Candidula</taxon>
    </lineage>
</organism>
<dbReference type="EMBL" id="CAJHNH020001803">
    <property type="protein sequence ID" value="CAG5124556.1"/>
    <property type="molecule type" value="Genomic_DNA"/>
</dbReference>
<reference evidence="1" key="1">
    <citation type="submission" date="2021-04" db="EMBL/GenBank/DDBJ databases">
        <authorList>
            <consortium name="Molecular Ecology Group"/>
        </authorList>
    </citation>
    <scope>NUCLEOTIDE SEQUENCE</scope>
</reference>
<sequence length="498" mass="56944">EQIDEMKKWFQAFKDQNKTERDYTKYFKPVLCYLEGAWTFSEELEEPFPSDRHQIEAKSWQELHQKIRFMSQTGLRSRLENLAFLPTTIMSVDETTGEPAYAQWNYRILCSPVGFDIPLSHFHQENDLAFQMSSSIKNDHVRETRAARFKLFDGEKDQKHSILDKIFASIPGKDNYGANLTLQAFDDDIYDASKESNLLLNTGYYHRSYKLYKKGASGLSFAPLGFNDENMWMAQTTQENIAPVQSKRCSVVQVRAATFKKVCSSSMVRVSHAIPLEIIYLTPLLSWNPYTITYNTDPADTVKLYTYVLAKDGRPKKVAASGTRIILQNIEGVGKIRLRYPIAPVHGEGSPVWKELNALKDKVSDTGKAPPSTVLFQMTETTRNPPGEHTHDVTITYDEFLMLHKRMTVNVTSDVAQGHAHKLVLTYKPSRNYTYKTCGGYSRCWDGHPRPLTLMTDNEHITQAISARNSQSGMWNTGSSQKYYDYCHNNLECLKSIV</sequence>
<dbReference type="AlphaFoldDB" id="A0A8S3ZBW8"/>
<name>A0A8S3ZBW8_9EUPU</name>
<keyword evidence="2" id="KW-1185">Reference proteome</keyword>
<proteinExistence type="predicted"/>
<evidence type="ECO:0000313" key="1">
    <source>
        <dbReference type="EMBL" id="CAG5124556.1"/>
    </source>
</evidence>
<gene>
    <name evidence="1" type="ORF">CUNI_LOCUS10114</name>
</gene>
<accession>A0A8S3ZBW8</accession>